<dbReference type="PANTHER" id="PTHR13748">
    <property type="entry name" value="COBW-RELATED"/>
    <property type="match status" value="1"/>
</dbReference>
<dbReference type="EMBL" id="LWMN01000010">
    <property type="protein sequence ID" value="OAQ56322.1"/>
    <property type="molecule type" value="Genomic_DNA"/>
</dbReference>
<reference evidence="7 8" key="1">
    <citation type="submission" date="2016-04" db="EMBL/GenBank/DDBJ databases">
        <title>Draft genome of an Enterococcus thailandicus strain isolated from bovine feces.</title>
        <authorList>
            <person name="Beukers A.G."/>
            <person name="Zaheer R."/>
            <person name="Goji N."/>
            <person name="Cook S.R."/>
            <person name="Amoako K."/>
            <person name="Chaves A.V."/>
            <person name="Ward M.P."/>
            <person name="Mcallister T.A."/>
        </authorList>
    </citation>
    <scope>NUCLEOTIDE SEQUENCE [LARGE SCALE GENOMIC DNA]</scope>
    <source>
        <strain evidence="7 8">F0711D 46</strain>
    </source>
</reference>
<dbReference type="InterPro" id="IPR051316">
    <property type="entry name" value="Zinc-reg_GTPase_activator"/>
</dbReference>
<keyword evidence="2" id="KW-0378">Hydrolase</keyword>
<proteinExistence type="inferred from homology"/>
<dbReference type="PANTHER" id="PTHR13748:SF62">
    <property type="entry name" value="COBW DOMAIN-CONTAINING PROTEIN"/>
    <property type="match status" value="1"/>
</dbReference>
<dbReference type="InterPro" id="IPR003495">
    <property type="entry name" value="CobW/HypB/UreG_nucleotide-bd"/>
</dbReference>
<dbReference type="GO" id="GO:0000166">
    <property type="term" value="F:nucleotide binding"/>
    <property type="evidence" value="ECO:0007669"/>
    <property type="project" value="UniProtKB-KW"/>
</dbReference>
<dbReference type="Gene3D" id="3.30.1220.10">
    <property type="entry name" value="CobW-like, C-terminal domain"/>
    <property type="match status" value="1"/>
</dbReference>
<keyword evidence="3" id="KW-0143">Chaperone</keyword>
<evidence type="ECO:0000256" key="3">
    <source>
        <dbReference type="ARBA" id="ARBA00023186"/>
    </source>
</evidence>
<comment type="caution">
    <text evidence="7">The sequence shown here is derived from an EMBL/GenBank/DDBJ whole genome shotgun (WGS) entry which is preliminary data.</text>
</comment>
<dbReference type="InterPro" id="IPR011629">
    <property type="entry name" value="CobW-like_C"/>
</dbReference>
<feature type="domain" description="CobW C-terminal" evidence="6">
    <location>
        <begin position="254"/>
        <end position="343"/>
    </location>
</feature>
<keyword evidence="8" id="KW-1185">Reference proteome</keyword>
<accession>A0A179ET55</accession>
<comment type="similarity">
    <text evidence="4">Belongs to the SIMIBI class G3E GTPase family. ZNG1 subfamily.</text>
</comment>
<evidence type="ECO:0000256" key="1">
    <source>
        <dbReference type="ARBA" id="ARBA00022741"/>
    </source>
</evidence>
<dbReference type="GO" id="GO:0005737">
    <property type="term" value="C:cytoplasm"/>
    <property type="evidence" value="ECO:0007669"/>
    <property type="project" value="TreeGrafter"/>
</dbReference>
<dbReference type="RefSeq" id="WP_067481880.1">
    <property type="nucleotide sequence ID" value="NZ_LWMN01000010.1"/>
</dbReference>
<dbReference type="SUPFAM" id="SSF52540">
    <property type="entry name" value="P-loop containing nucleoside triphosphate hydrolases"/>
    <property type="match status" value="1"/>
</dbReference>
<dbReference type="Gene3D" id="3.40.50.300">
    <property type="entry name" value="P-loop containing nucleotide triphosphate hydrolases"/>
    <property type="match status" value="1"/>
</dbReference>
<evidence type="ECO:0000259" key="6">
    <source>
        <dbReference type="SMART" id="SM00833"/>
    </source>
</evidence>
<dbReference type="Proteomes" id="UP000078516">
    <property type="component" value="Unassembled WGS sequence"/>
</dbReference>
<evidence type="ECO:0000313" key="7">
    <source>
        <dbReference type="EMBL" id="OAQ56322.1"/>
    </source>
</evidence>
<dbReference type="Pfam" id="PF02492">
    <property type="entry name" value="cobW"/>
    <property type="match status" value="1"/>
</dbReference>
<organism evidence="7 8">
    <name type="scientific">Enterococcus thailandicus</name>
    <dbReference type="NCBI Taxonomy" id="417368"/>
    <lineage>
        <taxon>Bacteria</taxon>
        <taxon>Bacillati</taxon>
        <taxon>Bacillota</taxon>
        <taxon>Bacilli</taxon>
        <taxon>Lactobacillales</taxon>
        <taxon>Enterococcaceae</taxon>
        <taxon>Enterococcus</taxon>
    </lineage>
</organism>
<keyword evidence="1" id="KW-0547">Nucleotide-binding</keyword>
<dbReference type="SMART" id="SM00833">
    <property type="entry name" value="CobW_C"/>
    <property type="match status" value="1"/>
</dbReference>
<evidence type="ECO:0000256" key="5">
    <source>
        <dbReference type="ARBA" id="ARBA00049117"/>
    </source>
</evidence>
<dbReference type="SUPFAM" id="SSF90002">
    <property type="entry name" value="Hypothetical protein YjiA, C-terminal domain"/>
    <property type="match status" value="1"/>
</dbReference>
<dbReference type="InterPro" id="IPR027417">
    <property type="entry name" value="P-loop_NTPase"/>
</dbReference>
<dbReference type="AlphaFoldDB" id="A0A179ET55"/>
<protein>
    <submittedName>
        <fullName evidence="7">Cobalamin biosynthesis protein CobW</fullName>
    </submittedName>
</protein>
<evidence type="ECO:0000256" key="4">
    <source>
        <dbReference type="ARBA" id="ARBA00034320"/>
    </source>
</evidence>
<name>A0A179ET55_ENTTH</name>
<dbReference type="GO" id="GO:0016787">
    <property type="term" value="F:hydrolase activity"/>
    <property type="evidence" value="ECO:0007669"/>
    <property type="project" value="UniProtKB-KW"/>
</dbReference>
<dbReference type="Pfam" id="PF07683">
    <property type="entry name" value="CobW_C"/>
    <property type="match status" value="1"/>
</dbReference>
<evidence type="ECO:0000313" key="8">
    <source>
        <dbReference type="Proteomes" id="UP000078516"/>
    </source>
</evidence>
<dbReference type="InterPro" id="IPR036627">
    <property type="entry name" value="CobW-likC_sf"/>
</dbReference>
<comment type="catalytic activity">
    <reaction evidence="5">
        <text>GTP + H2O = GDP + phosphate + H(+)</text>
        <dbReference type="Rhea" id="RHEA:19669"/>
        <dbReference type="ChEBI" id="CHEBI:15377"/>
        <dbReference type="ChEBI" id="CHEBI:15378"/>
        <dbReference type="ChEBI" id="CHEBI:37565"/>
        <dbReference type="ChEBI" id="CHEBI:43474"/>
        <dbReference type="ChEBI" id="CHEBI:58189"/>
    </reaction>
    <physiologicalReaction direction="left-to-right" evidence="5">
        <dbReference type="Rhea" id="RHEA:19670"/>
    </physiologicalReaction>
</comment>
<gene>
    <name evidence="7" type="ORF">A6E74_02615</name>
</gene>
<sequence>MGIPITIVSGFLGAGKTTLINQALNATELPREEIIIIENEVGQTGIDHELLLHTKEHVLQLNNGCMCCSLREDLITTLASIEEVTKEWQVPLSQIIVETTGIADPQPIIQTILTTPVLRNTYYIDSLLTVVDSQNSSMYQNEPVSLKQIALADRIFFALKEGDTVSNCSEILARLIEINPLADFIYFSETAPISATDFFHLDKFQATEVLNEPVATQPEMELTNESHHREHHHKDHLQGHTHATTVHQQNNHGFQTVLLTANSELNEAALIRWIDWLLFFNQELYRFKGIVALENRELAAAVQGVNQQVRFQLTPLEKSTTKIVLIGKNLASKEIEETFNQLCIAYKQ</sequence>
<evidence type="ECO:0000256" key="2">
    <source>
        <dbReference type="ARBA" id="ARBA00022801"/>
    </source>
</evidence>